<gene>
    <name evidence="11" type="ORF">GFC01_15380</name>
</gene>
<name>A0A6N7IVQ6_9FIRM</name>
<dbReference type="PROSITE" id="PS00093">
    <property type="entry name" value="N4_MTASE"/>
    <property type="match status" value="1"/>
</dbReference>
<evidence type="ECO:0000313" key="12">
    <source>
        <dbReference type="Proteomes" id="UP000441717"/>
    </source>
</evidence>
<evidence type="ECO:0000256" key="9">
    <source>
        <dbReference type="SAM" id="MobiDB-lite"/>
    </source>
</evidence>
<proteinExistence type="inferred from homology"/>
<evidence type="ECO:0000313" key="11">
    <source>
        <dbReference type="EMBL" id="MQL53619.1"/>
    </source>
</evidence>
<keyword evidence="2 11" id="KW-0489">Methyltransferase</keyword>
<dbReference type="InterPro" id="IPR029063">
    <property type="entry name" value="SAM-dependent_MTases_sf"/>
</dbReference>
<dbReference type="InterPro" id="IPR002941">
    <property type="entry name" value="DNA_methylase_N4/N6"/>
</dbReference>
<comment type="similarity">
    <text evidence="1">Belongs to the N(4)/N(6)-methyltransferase family. N(4) subfamily.</text>
</comment>
<dbReference type="EMBL" id="WHYR01000057">
    <property type="protein sequence ID" value="MQL53619.1"/>
    <property type="molecule type" value="Genomic_DNA"/>
</dbReference>
<feature type="region of interest" description="Disordered" evidence="9">
    <location>
        <begin position="197"/>
        <end position="229"/>
    </location>
</feature>
<evidence type="ECO:0000256" key="4">
    <source>
        <dbReference type="ARBA" id="ARBA00022691"/>
    </source>
</evidence>
<dbReference type="Proteomes" id="UP000441717">
    <property type="component" value="Unassembled WGS sequence"/>
</dbReference>
<dbReference type="GO" id="GO:0032259">
    <property type="term" value="P:methylation"/>
    <property type="evidence" value="ECO:0007669"/>
    <property type="project" value="UniProtKB-KW"/>
</dbReference>
<reference evidence="11 12" key="1">
    <citation type="submission" date="2019-10" db="EMBL/GenBank/DDBJ databases">
        <title>Comparative genomics of sulfur disproportionating microorganisms.</title>
        <authorList>
            <person name="Ward L.M."/>
            <person name="Bertran E."/>
            <person name="Johnston D."/>
        </authorList>
    </citation>
    <scope>NUCLEOTIDE SEQUENCE [LARGE SCALE GENOMIC DNA]</scope>
    <source>
        <strain evidence="11 12">DSM 14055</strain>
    </source>
</reference>
<keyword evidence="12" id="KW-1185">Reference proteome</keyword>
<dbReference type="InterPro" id="IPR017985">
    <property type="entry name" value="MeTrfase_CN4_CS"/>
</dbReference>
<evidence type="ECO:0000259" key="10">
    <source>
        <dbReference type="Pfam" id="PF01555"/>
    </source>
</evidence>
<feature type="domain" description="DNA methylase N-4/N-6" evidence="10">
    <location>
        <begin position="339"/>
        <end position="375"/>
    </location>
</feature>
<evidence type="ECO:0000256" key="8">
    <source>
        <dbReference type="RuleBase" id="RU362026"/>
    </source>
</evidence>
<dbReference type="Gene3D" id="3.40.50.150">
    <property type="entry name" value="Vaccinia Virus protein VP39"/>
    <property type="match status" value="1"/>
</dbReference>
<dbReference type="InterPro" id="IPR001091">
    <property type="entry name" value="RM_Methyltransferase"/>
</dbReference>
<keyword evidence="4" id="KW-0949">S-adenosyl-L-methionine</keyword>
<dbReference type="GO" id="GO:0015667">
    <property type="term" value="F:site-specific DNA-methyltransferase (cytosine-N4-specific) activity"/>
    <property type="evidence" value="ECO:0007669"/>
    <property type="project" value="UniProtKB-EC"/>
</dbReference>
<dbReference type="SUPFAM" id="SSF53335">
    <property type="entry name" value="S-adenosyl-L-methionine-dependent methyltransferases"/>
    <property type="match status" value="1"/>
</dbReference>
<dbReference type="Pfam" id="PF01555">
    <property type="entry name" value="N6_N4_Mtase"/>
    <property type="match status" value="2"/>
</dbReference>
<keyword evidence="5" id="KW-0680">Restriction system</keyword>
<dbReference type="GO" id="GO:0003677">
    <property type="term" value="F:DNA binding"/>
    <property type="evidence" value="ECO:0007669"/>
    <property type="project" value="UniProtKB-KW"/>
</dbReference>
<protein>
    <recommendedName>
        <fullName evidence="8">Methyltransferase</fullName>
        <ecNumber evidence="8">2.1.1.-</ecNumber>
    </recommendedName>
</protein>
<keyword evidence="3 11" id="KW-0808">Transferase</keyword>
<dbReference type="PRINTS" id="PR00508">
    <property type="entry name" value="S21N4MTFRASE"/>
</dbReference>
<feature type="domain" description="DNA methylase N-4/N-6" evidence="10">
    <location>
        <begin position="6"/>
        <end position="272"/>
    </location>
</feature>
<comment type="caution">
    <text evidence="11">The sequence shown here is derived from an EMBL/GenBank/DDBJ whole genome shotgun (WGS) entry which is preliminary data.</text>
</comment>
<dbReference type="EC" id="2.1.1.-" evidence="8"/>
<evidence type="ECO:0000256" key="3">
    <source>
        <dbReference type="ARBA" id="ARBA00022679"/>
    </source>
</evidence>
<dbReference type="OrthoDB" id="9773571at2"/>
<comment type="catalytic activity">
    <reaction evidence="7">
        <text>a 2'-deoxycytidine in DNA + S-adenosyl-L-methionine = an N(4)-methyl-2'-deoxycytidine in DNA + S-adenosyl-L-homocysteine + H(+)</text>
        <dbReference type="Rhea" id="RHEA:16857"/>
        <dbReference type="Rhea" id="RHEA-COMP:11369"/>
        <dbReference type="Rhea" id="RHEA-COMP:13674"/>
        <dbReference type="ChEBI" id="CHEBI:15378"/>
        <dbReference type="ChEBI" id="CHEBI:57856"/>
        <dbReference type="ChEBI" id="CHEBI:59789"/>
        <dbReference type="ChEBI" id="CHEBI:85452"/>
        <dbReference type="ChEBI" id="CHEBI:137933"/>
        <dbReference type="EC" id="2.1.1.113"/>
    </reaction>
</comment>
<evidence type="ECO:0000256" key="2">
    <source>
        <dbReference type="ARBA" id="ARBA00022603"/>
    </source>
</evidence>
<dbReference type="AlphaFoldDB" id="A0A6N7IVQ6"/>
<sequence>MPDECVHCVVTSPPYLGLRDYGLPSVFWPEVEYVPMPGLPPIDIPAWEGQLGLEPTPEMYVAHLILVFREVRRVLRKDGTLWLNLGDTYAAGGNGGHQPSATFHGHNGRRCLTGPRIAPTRLKQKDLVGIPWRVAFALQADGWWLRSDIIWAKPNPLPESVKDRPSKAHEYVFLLTKSEKYFYDAEAIKEEATTHFHDKRYGPGGSRDRSNEPWNLNGPLKPHGGFKTLDTTKGRNKRSVWWIPAKPFPESHFAVFPQALVRPCIKAGTSEHGCCPECGAPWERVTERVRQPRGDCFGKRQGALDHGQAGLPFMQVVSALTIGWRPTCSCGIEETIPCVVLDPFGGAGTTTLAAMSLDRDSIYIDLKREYVEMALKRCGFKEGNLFDTHTFDVVDFSHSSSETLGI</sequence>
<feature type="compositionally biased region" description="Basic and acidic residues" evidence="9">
    <location>
        <begin position="197"/>
        <end position="211"/>
    </location>
</feature>
<evidence type="ECO:0000256" key="5">
    <source>
        <dbReference type="ARBA" id="ARBA00022747"/>
    </source>
</evidence>
<keyword evidence="6" id="KW-0238">DNA-binding</keyword>
<dbReference type="GO" id="GO:0008170">
    <property type="term" value="F:N-methyltransferase activity"/>
    <property type="evidence" value="ECO:0007669"/>
    <property type="project" value="InterPro"/>
</dbReference>
<dbReference type="GO" id="GO:0009307">
    <property type="term" value="P:DNA restriction-modification system"/>
    <property type="evidence" value="ECO:0007669"/>
    <property type="project" value="UniProtKB-KW"/>
</dbReference>
<evidence type="ECO:0000256" key="7">
    <source>
        <dbReference type="ARBA" id="ARBA00049120"/>
    </source>
</evidence>
<evidence type="ECO:0000256" key="6">
    <source>
        <dbReference type="ARBA" id="ARBA00023125"/>
    </source>
</evidence>
<organism evidence="11 12">
    <name type="scientific">Desulfofundulus thermobenzoicus</name>
    <dbReference type="NCBI Taxonomy" id="29376"/>
    <lineage>
        <taxon>Bacteria</taxon>
        <taxon>Bacillati</taxon>
        <taxon>Bacillota</taxon>
        <taxon>Clostridia</taxon>
        <taxon>Eubacteriales</taxon>
        <taxon>Peptococcaceae</taxon>
        <taxon>Desulfofundulus</taxon>
    </lineage>
</organism>
<accession>A0A6N7IVQ6</accession>
<evidence type="ECO:0000256" key="1">
    <source>
        <dbReference type="ARBA" id="ARBA00010203"/>
    </source>
</evidence>